<dbReference type="InterPro" id="IPR036388">
    <property type="entry name" value="WH-like_DNA-bd_sf"/>
</dbReference>
<reference evidence="2 3" key="1">
    <citation type="submission" date="2017-06" db="EMBL/GenBank/DDBJ databases">
        <authorList>
            <person name="Kim H.J."/>
            <person name="Triplett B.A."/>
        </authorList>
    </citation>
    <scope>NUCLEOTIDE SEQUENCE [LARGE SCALE GENOMIC DNA]</scope>
    <source>
        <strain evidence="2 3">CGMCC 4.5593</strain>
    </source>
</reference>
<dbReference type="AlphaFoldDB" id="A0A239P5F1"/>
<dbReference type="InterPro" id="IPR048708">
    <property type="entry name" value="VapB45-like_HTH"/>
</dbReference>
<protein>
    <recommendedName>
        <fullName evidence="1">Putative antitoxin VapB45-like DNA-binding HTH domain-containing protein</fullName>
    </recommendedName>
</protein>
<keyword evidence="3" id="KW-1185">Reference proteome</keyword>
<dbReference type="Pfam" id="PF21321">
    <property type="entry name" value="HTH_66"/>
    <property type="match status" value="1"/>
</dbReference>
<evidence type="ECO:0000313" key="3">
    <source>
        <dbReference type="Proteomes" id="UP000198362"/>
    </source>
</evidence>
<dbReference type="Gene3D" id="1.10.10.10">
    <property type="entry name" value="Winged helix-like DNA-binding domain superfamily/Winged helix DNA-binding domain"/>
    <property type="match status" value="1"/>
</dbReference>
<dbReference type="EMBL" id="FZPH01000013">
    <property type="protein sequence ID" value="SNT61904.1"/>
    <property type="molecule type" value="Genomic_DNA"/>
</dbReference>
<dbReference type="InterPro" id="IPR009057">
    <property type="entry name" value="Homeodomain-like_sf"/>
</dbReference>
<dbReference type="Pfam" id="PF04255">
    <property type="entry name" value="DUF433"/>
    <property type="match status" value="1"/>
</dbReference>
<accession>A0A239P5F1</accession>
<dbReference type="SUPFAM" id="SSF46689">
    <property type="entry name" value="Homeodomain-like"/>
    <property type="match status" value="1"/>
</dbReference>
<dbReference type="InterPro" id="IPR007367">
    <property type="entry name" value="DUF433"/>
</dbReference>
<sequence>MCMEDSAEHRQVSFKDVMHLLLSLCDAVDMPAARADDRFTQGLLNLSQAGRYLRVPRQTFHRWAKGYERGERLLHVVDDGAALPVTFIALAEAHVLEALRDAGVRPQRIRPALNRLQREFGRDYVLVAPELATDGIDVLWDFSKSAEGEGLIAGDTHQQVIREIVKDQMSYIAWDAEGLPALLELRHWLPTKIVVDVRRSFGQPVFAGTGTRVADVAGMIKAGEDADTVAEEFGIDAADVRTATRILLGRAA</sequence>
<feature type="domain" description="Putative antitoxin VapB45-like DNA-binding HTH" evidence="1">
    <location>
        <begin position="46"/>
        <end position="113"/>
    </location>
</feature>
<dbReference type="Proteomes" id="UP000198362">
    <property type="component" value="Unassembled WGS sequence"/>
</dbReference>
<evidence type="ECO:0000259" key="1">
    <source>
        <dbReference type="Pfam" id="PF21321"/>
    </source>
</evidence>
<proteinExistence type="predicted"/>
<evidence type="ECO:0000313" key="2">
    <source>
        <dbReference type="EMBL" id="SNT61904.1"/>
    </source>
</evidence>
<gene>
    <name evidence="2" type="ORF">SAMN05421812_113232</name>
</gene>
<name>A0A239P5F1_9ACTN</name>
<organism evidence="2 3">
    <name type="scientific">Asanoa hainanensis</name>
    <dbReference type="NCBI Taxonomy" id="560556"/>
    <lineage>
        <taxon>Bacteria</taxon>
        <taxon>Bacillati</taxon>
        <taxon>Actinomycetota</taxon>
        <taxon>Actinomycetes</taxon>
        <taxon>Micromonosporales</taxon>
        <taxon>Micromonosporaceae</taxon>
        <taxon>Asanoa</taxon>
    </lineage>
</organism>